<evidence type="ECO:0000313" key="1">
    <source>
        <dbReference type="EMBL" id="GMT33383.1"/>
    </source>
</evidence>
<comment type="caution">
    <text evidence="1">The sequence shown here is derived from an EMBL/GenBank/DDBJ whole genome shotgun (WGS) entry which is preliminary data.</text>
</comment>
<protein>
    <submittedName>
        <fullName evidence="1">Uncharacterized protein</fullName>
    </submittedName>
</protein>
<organism evidence="1 3">
    <name type="scientific">Pristionchus fissidentatus</name>
    <dbReference type="NCBI Taxonomy" id="1538716"/>
    <lineage>
        <taxon>Eukaryota</taxon>
        <taxon>Metazoa</taxon>
        <taxon>Ecdysozoa</taxon>
        <taxon>Nematoda</taxon>
        <taxon>Chromadorea</taxon>
        <taxon>Rhabditida</taxon>
        <taxon>Rhabditina</taxon>
        <taxon>Diplogasteromorpha</taxon>
        <taxon>Diplogasteroidea</taxon>
        <taxon>Neodiplogasteridae</taxon>
        <taxon>Pristionchus</taxon>
    </lineage>
</organism>
<evidence type="ECO:0000313" key="2">
    <source>
        <dbReference type="EMBL" id="GMT33386.1"/>
    </source>
</evidence>
<dbReference type="Proteomes" id="UP001432322">
    <property type="component" value="Unassembled WGS sequence"/>
</dbReference>
<name>A0AAV5WRY7_9BILA</name>
<dbReference type="EMBL" id="BTSY01000006">
    <property type="protein sequence ID" value="GMT33383.1"/>
    <property type="molecule type" value="Genomic_DNA"/>
</dbReference>
<sequence>MEEYEKRTEEISASEKKARGATLGFIAQSRTSDYISTSSNHTPRNCELARSVSFPLNGKDSSRRTIDHISTANRPPQVSRFFKYLWAGHVVIQTPLGLARSLTIQLMRRTLDVAEFKCGLLVPRLV</sequence>
<reference evidence="1" key="1">
    <citation type="submission" date="2023-10" db="EMBL/GenBank/DDBJ databases">
        <title>Genome assembly of Pristionchus species.</title>
        <authorList>
            <person name="Yoshida K."/>
            <person name="Sommer R.J."/>
        </authorList>
    </citation>
    <scope>NUCLEOTIDE SEQUENCE</scope>
    <source>
        <strain evidence="1">RS5133</strain>
    </source>
</reference>
<proteinExistence type="predicted"/>
<dbReference type="AlphaFoldDB" id="A0AAV5WRY7"/>
<keyword evidence="3" id="KW-1185">Reference proteome</keyword>
<gene>
    <name evidence="1" type="ORF">PFISCL1PPCAC_24680</name>
    <name evidence="2" type="ORF">PFISCL1PPCAC_24683</name>
</gene>
<evidence type="ECO:0000313" key="3">
    <source>
        <dbReference type="Proteomes" id="UP001432322"/>
    </source>
</evidence>
<feature type="non-terminal residue" evidence="1">
    <location>
        <position position="126"/>
    </location>
</feature>
<accession>A0AAV5WRY7</accession>
<dbReference type="EMBL" id="BTSY01000006">
    <property type="protein sequence ID" value="GMT33386.1"/>
    <property type="molecule type" value="Genomic_DNA"/>
</dbReference>